<keyword evidence="3 10" id="KW-0812">Transmembrane</keyword>
<reference evidence="11 12" key="1">
    <citation type="submission" date="2020-08" db="EMBL/GenBank/DDBJ databases">
        <title>Genomic Encyclopedia of Type Strains, Phase IV (KMG-IV): sequencing the most valuable type-strain genomes for metagenomic binning, comparative biology and taxonomic classification.</title>
        <authorList>
            <person name="Goeker M."/>
        </authorList>
    </citation>
    <scope>NUCLEOTIDE SEQUENCE [LARGE SCALE GENOMIC DNA]</scope>
    <source>
        <strain evidence="11 12">DSM 16325</strain>
    </source>
</reference>
<evidence type="ECO:0000313" key="11">
    <source>
        <dbReference type="EMBL" id="MBB5323866.1"/>
    </source>
</evidence>
<evidence type="ECO:0000256" key="8">
    <source>
        <dbReference type="ARBA" id="ARBA00035585"/>
    </source>
</evidence>
<comment type="activity regulation">
    <text evidence="10">Na(+) is not transported, but it plays an essential structural role and its presence is essential for fluoride channel function.</text>
</comment>
<dbReference type="NCBIfam" id="TIGR00494">
    <property type="entry name" value="crcB"/>
    <property type="match status" value="1"/>
</dbReference>
<sequence>MNGMWKIGVAVAVGGAVGAVSRYMISTVIESPWPIATFLVNMVGSFILGILTGYVMKKPLADWVKAVIGTGFCGGLTTMSTFSKEAVQLFTNGYIWTSFVYVAISLVAGLAAGWIGLLVTGQFARKEEAP</sequence>
<dbReference type="InterPro" id="IPR003691">
    <property type="entry name" value="FluC"/>
</dbReference>
<comment type="catalytic activity">
    <reaction evidence="8">
        <text>fluoride(in) = fluoride(out)</text>
        <dbReference type="Rhea" id="RHEA:76159"/>
        <dbReference type="ChEBI" id="CHEBI:17051"/>
    </reaction>
    <physiologicalReaction direction="left-to-right" evidence="8">
        <dbReference type="Rhea" id="RHEA:76160"/>
    </physiologicalReaction>
</comment>
<feature type="binding site" evidence="10">
    <location>
        <position position="74"/>
    </location>
    <ligand>
        <name>Na(+)</name>
        <dbReference type="ChEBI" id="CHEBI:29101"/>
        <note>structural</note>
    </ligand>
</feature>
<keyword evidence="2 10" id="KW-1003">Cell membrane</keyword>
<evidence type="ECO:0000256" key="9">
    <source>
        <dbReference type="ARBA" id="ARBA00049940"/>
    </source>
</evidence>
<dbReference type="Pfam" id="PF02537">
    <property type="entry name" value="CRCB"/>
    <property type="match status" value="1"/>
</dbReference>
<dbReference type="GO" id="GO:0140114">
    <property type="term" value="P:cellular detoxification of fluoride"/>
    <property type="evidence" value="ECO:0007669"/>
    <property type="project" value="UniProtKB-UniRule"/>
</dbReference>
<evidence type="ECO:0000256" key="4">
    <source>
        <dbReference type="ARBA" id="ARBA00022989"/>
    </source>
</evidence>
<proteinExistence type="inferred from homology"/>
<organism evidence="11 12">
    <name type="scientific">Anoxybacteroides tepidamans</name>
    <dbReference type="NCBI Taxonomy" id="265948"/>
    <lineage>
        <taxon>Bacteria</taxon>
        <taxon>Bacillati</taxon>
        <taxon>Bacillota</taxon>
        <taxon>Bacilli</taxon>
        <taxon>Bacillales</taxon>
        <taxon>Anoxybacillaceae</taxon>
        <taxon>Anoxybacteroides</taxon>
    </lineage>
</organism>
<evidence type="ECO:0000256" key="10">
    <source>
        <dbReference type="HAMAP-Rule" id="MF_00454"/>
    </source>
</evidence>
<dbReference type="GO" id="GO:0062054">
    <property type="term" value="F:fluoride channel activity"/>
    <property type="evidence" value="ECO:0007669"/>
    <property type="project" value="UniProtKB-UniRule"/>
</dbReference>
<keyword evidence="5 10" id="KW-0472">Membrane</keyword>
<dbReference type="PANTHER" id="PTHR28259">
    <property type="entry name" value="FLUORIDE EXPORT PROTEIN 1-RELATED"/>
    <property type="match status" value="1"/>
</dbReference>
<evidence type="ECO:0000313" key="12">
    <source>
        <dbReference type="Proteomes" id="UP000520011"/>
    </source>
</evidence>
<dbReference type="PANTHER" id="PTHR28259:SF1">
    <property type="entry name" value="FLUORIDE EXPORT PROTEIN 1-RELATED"/>
    <property type="match status" value="1"/>
</dbReference>
<feature type="transmembrane region" description="Helical" evidence="10">
    <location>
        <begin position="35"/>
        <end position="56"/>
    </location>
</feature>
<evidence type="ECO:0000256" key="3">
    <source>
        <dbReference type="ARBA" id="ARBA00022692"/>
    </source>
</evidence>
<evidence type="ECO:0000256" key="5">
    <source>
        <dbReference type="ARBA" id="ARBA00023136"/>
    </source>
</evidence>
<evidence type="ECO:0000256" key="2">
    <source>
        <dbReference type="ARBA" id="ARBA00022475"/>
    </source>
</evidence>
<protein>
    <recommendedName>
        <fullName evidence="10">Fluoride-specific ion channel FluC</fullName>
    </recommendedName>
</protein>
<evidence type="ECO:0000256" key="1">
    <source>
        <dbReference type="ARBA" id="ARBA00004651"/>
    </source>
</evidence>
<gene>
    <name evidence="10" type="primary">fluC</name>
    <name evidence="10" type="synonym">crcB</name>
    <name evidence="11" type="ORF">HNQ34_000958</name>
</gene>
<name>A0A7W8IPV7_9BACL</name>
<accession>A0A7W8IPV7</accession>
<comment type="function">
    <text evidence="9 10">Fluoride-specific ion channel. Important for reducing fluoride concentration in the cell, thus reducing its toxicity.</text>
</comment>
<dbReference type="GO" id="GO:0046872">
    <property type="term" value="F:metal ion binding"/>
    <property type="evidence" value="ECO:0007669"/>
    <property type="project" value="UniProtKB-KW"/>
</dbReference>
<keyword evidence="6 10" id="KW-0407">Ion channel</keyword>
<dbReference type="AlphaFoldDB" id="A0A7W8IPV7"/>
<keyword evidence="10" id="KW-0406">Ion transport</keyword>
<comment type="caution">
    <text evidence="11">The sequence shown here is derived from an EMBL/GenBank/DDBJ whole genome shotgun (WGS) entry which is preliminary data.</text>
</comment>
<feature type="binding site" evidence="10">
    <location>
        <position position="77"/>
    </location>
    <ligand>
        <name>Na(+)</name>
        <dbReference type="ChEBI" id="CHEBI:29101"/>
        <note>structural</note>
    </ligand>
</feature>
<evidence type="ECO:0000256" key="6">
    <source>
        <dbReference type="ARBA" id="ARBA00023303"/>
    </source>
</evidence>
<dbReference type="EMBL" id="JACHEP010000002">
    <property type="protein sequence ID" value="MBB5323866.1"/>
    <property type="molecule type" value="Genomic_DNA"/>
</dbReference>
<keyword evidence="4 10" id="KW-1133">Transmembrane helix</keyword>
<keyword evidence="10" id="KW-0915">Sodium</keyword>
<keyword evidence="10" id="KW-0813">Transport</keyword>
<comment type="similarity">
    <text evidence="7 10">Belongs to the fluoride channel Fluc/FEX (TC 1.A.43) family.</text>
</comment>
<dbReference type="HAMAP" id="MF_00454">
    <property type="entry name" value="FluC"/>
    <property type="match status" value="1"/>
</dbReference>
<evidence type="ECO:0000256" key="7">
    <source>
        <dbReference type="ARBA" id="ARBA00035120"/>
    </source>
</evidence>
<keyword evidence="10" id="KW-0479">Metal-binding</keyword>
<feature type="transmembrane region" description="Helical" evidence="10">
    <location>
        <begin position="63"/>
        <end position="82"/>
    </location>
</feature>
<feature type="transmembrane region" description="Helical" evidence="10">
    <location>
        <begin position="94"/>
        <end position="119"/>
    </location>
</feature>
<comment type="subcellular location">
    <subcellularLocation>
        <location evidence="1 10">Cell membrane</location>
        <topology evidence="1 10">Multi-pass membrane protein</topology>
    </subcellularLocation>
</comment>
<dbReference type="GO" id="GO:0005886">
    <property type="term" value="C:plasma membrane"/>
    <property type="evidence" value="ECO:0007669"/>
    <property type="project" value="UniProtKB-SubCell"/>
</dbReference>
<keyword evidence="12" id="KW-1185">Reference proteome</keyword>
<dbReference type="Proteomes" id="UP000520011">
    <property type="component" value="Unassembled WGS sequence"/>
</dbReference>
<dbReference type="RefSeq" id="WP_246363789.1">
    <property type="nucleotide sequence ID" value="NZ_JACHEP010000002.1"/>
</dbReference>